<feature type="binding site" evidence="8">
    <location>
        <begin position="65"/>
        <end position="72"/>
    </location>
    <ligand>
        <name>ATP</name>
        <dbReference type="ChEBI" id="CHEBI:30616"/>
    </ligand>
</feature>
<evidence type="ECO:0000256" key="6">
    <source>
        <dbReference type="ARBA" id="ARBA00049033"/>
    </source>
</evidence>
<dbReference type="OrthoDB" id="9761733at2"/>
<keyword evidence="5 8" id="KW-0067">ATP-binding</keyword>
<evidence type="ECO:0000256" key="4">
    <source>
        <dbReference type="ARBA" id="ARBA00022741"/>
    </source>
</evidence>
<dbReference type="Gene3D" id="3.40.50.300">
    <property type="entry name" value="P-loop containing nucleotide triphosphate hydrolases"/>
    <property type="match status" value="1"/>
</dbReference>
<evidence type="ECO:0000256" key="2">
    <source>
        <dbReference type="ARBA" id="ARBA00022563"/>
    </source>
</evidence>
<dbReference type="Gene3D" id="3.30.1510.10">
    <property type="entry name" value="Domain 2, N(10)-formyltetrahydrofolate synthetase"/>
    <property type="match status" value="1"/>
</dbReference>
<dbReference type="InterPro" id="IPR027417">
    <property type="entry name" value="P-loop_NTPase"/>
</dbReference>
<dbReference type="FunFam" id="3.10.410.10:FF:000001">
    <property type="entry name" value="Putative formate--tetrahydrofolate ligase"/>
    <property type="match status" value="1"/>
</dbReference>
<dbReference type="GO" id="GO:0005524">
    <property type="term" value="F:ATP binding"/>
    <property type="evidence" value="ECO:0007669"/>
    <property type="project" value="UniProtKB-UniRule"/>
</dbReference>
<gene>
    <name evidence="8" type="primary">fhs</name>
    <name evidence="9" type="ORF">SAMN05216353_10374</name>
</gene>
<dbReference type="GO" id="GO:0035999">
    <property type="term" value="P:tetrahydrofolate interconversion"/>
    <property type="evidence" value="ECO:0007669"/>
    <property type="project" value="UniProtKB-UniRule"/>
</dbReference>
<proteinExistence type="inferred from homology"/>
<protein>
    <recommendedName>
        <fullName evidence="8">Formate--tetrahydrofolate ligase</fullName>
        <ecNumber evidence="8">6.3.4.3</ecNumber>
    </recommendedName>
    <alternativeName>
        <fullName evidence="8">Formyltetrahydrofolate synthetase</fullName>
        <shortName evidence="8">FHS</shortName>
        <shortName evidence="8">FTHFS</shortName>
    </alternativeName>
</protein>
<evidence type="ECO:0000256" key="3">
    <source>
        <dbReference type="ARBA" id="ARBA00022598"/>
    </source>
</evidence>
<dbReference type="HAMAP" id="MF_01543">
    <property type="entry name" value="FTHFS"/>
    <property type="match status" value="1"/>
</dbReference>
<dbReference type="Proteomes" id="UP000198897">
    <property type="component" value="Unassembled WGS sequence"/>
</dbReference>
<dbReference type="InterPro" id="IPR000559">
    <property type="entry name" value="Formate_THF_ligase"/>
</dbReference>
<dbReference type="RefSeq" id="WP_089750001.1">
    <property type="nucleotide sequence ID" value="NZ_FOOG01000003.1"/>
</dbReference>
<name>A0A1I2K2T9_9BACI</name>
<keyword evidence="2 8" id="KW-0554">One-carbon metabolism</keyword>
<sequence length="556" mass="60343">MKTDIEIALEAKMNPISLIAEQMGLAEEDWEPFGHYKAKLSDQLLNKLADRPNGKVILTTSINPTPAGEGKSTVTVGLGQALNQLNKKAVIALREPSLGPTMGLKGGACGGGYSQVVPMEEINLHFTGDIHAITTANNALSAFIDNHIHQGNQLNIDPRRITWKRALDMNDRSLRQVIVGLGGAVRGVPREDEFTITVASEIMAVLCLAADLQDLKKRLSRIIIGYTYQQEPVTVNQLGFQGALTLLLKDAMKPNLVQTLENTPAIIHGGPFANIAHGCNSVMATKIAAKLGDYVVTESGFGADLGAEKFLDIKTRAGDFEPDAVVIVATIRALKMHGGLNKKDLQQEDLGALEKGMENLEKHLETIRQFNLPFIVAVNQFSSDTQAEIDYLRKWCEAQGAPVSVIDVFTKGGEGGIDLAKKVVKVCENKSAPLTYTYDLSDSIEEKIQKIAGKVYGAEGVQFSTQAKKQLHQIKQLGYGQLPICMAKTQYSLSDDPSQLGRPRNFHITVREFRLSVGAGFIVALTGEVMTMPGLPKKPAALQMDVTEDGTIKGLF</sequence>
<comment type="similarity">
    <text evidence="7 8">Belongs to the formate--tetrahydrofolate ligase family.</text>
</comment>
<dbReference type="FunFam" id="3.30.1510.10:FF:000001">
    <property type="entry name" value="Formate--tetrahydrofolate ligase"/>
    <property type="match status" value="1"/>
</dbReference>
<dbReference type="GO" id="GO:0004329">
    <property type="term" value="F:formate-tetrahydrofolate ligase activity"/>
    <property type="evidence" value="ECO:0007669"/>
    <property type="project" value="UniProtKB-UniRule"/>
</dbReference>
<dbReference type="InterPro" id="IPR020628">
    <property type="entry name" value="Formate_THF_ligase_CS"/>
</dbReference>
<evidence type="ECO:0000256" key="7">
    <source>
        <dbReference type="ARBA" id="ARBA00061363"/>
    </source>
</evidence>
<comment type="catalytic activity">
    <reaction evidence="6 8">
        <text>(6S)-5,6,7,8-tetrahydrofolate + formate + ATP = (6R)-10-formyltetrahydrofolate + ADP + phosphate</text>
        <dbReference type="Rhea" id="RHEA:20221"/>
        <dbReference type="ChEBI" id="CHEBI:15740"/>
        <dbReference type="ChEBI" id="CHEBI:30616"/>
        <dbReference type="ChEBI" id="CHEBI:43474"/>
        <dbReference type="ChEBI" id="CHEBI:57453"/>
        <dbReference type="ChEBI" id="CHEBI:195366"/>
        <dbReference type="ChEBI" id="CHEBI:456216"/>
        <dbReference type="EC" id="6.3.4.3"/>
    </reaction>
</comment>
<evidence type="ECO:0000256" key="8">
    <source>
        <dbReference type="HAMAP-Rule" id="MF_01543"/>
    </source>
</evidence>
<dbReference type="NCBIfam" id="NF010030">
    <property type="entry name" value="PRK13505.1"/>
    <property type="match status" value="1"/>
</dbReference>
<dbReference type="EMBL" id="FOOG01000003">
    <property type="protein sequence ID" value="SFF61174.1"/>
    <property type="molecule type" value="Genomic_DNA"/>
</dbReference>
<comment type="pathway">
    <text evidence="1 8">One-carbon metabolism; tetrahydrofolate interconversion.</text>
</comment>
<evidence type="ECO:0000256" key="1">
    <source>
        <dbReference type="ARBA" id="ARBA00004777"/>
    </source>
</evidence>
<dbReference type="CDD" id="cd00477">
    <property type="entry name" value="FTHFS"/>
    <property type="match status" value="1"/>
</dbReference>
<dbReference type="AlphaFoldDB" id="A0A1I2K2T9"/>
<reference evidence="10" key="1">
    <citation type="submission" date="2016-10" db="EMBL/GenBank/DDBJ databases">
        <authorList>
            <person name="Varghese N."/>
            <person name="Submissions S."/>
        </authorList>
    </citation>
    <scope>NUCLEOTIDE SEQUENCE [LARGE SCALE GENOMIC DNA]</scope>
    <source>
        <strain evidence="10">FP5</strain>
    </source>
</reference>
<dbReference type="SUPFAM" id="SSF52540">
    <property type="entry name" value="P-loop containing nucleoside triphosphate hydrolases"/>
    <property type="match status" value="1"/>
</dbReference>
<organism evidence="9 10">
    <name type="scientific">Halobacillus alkaliphilus</name>
    <dbReference type="NCBI Taxonomy" id="396056"/>
    <lineage>
        <taxon>Bacteria</taxon>
        <taxon>Bacillati</taxon>
        <taxon>Bacillota</taxon>
        <taxon>Bacilli</taxon>
        <taxon>Bacillales</taxon>
        <taxon>Bacillaceae</taxon>
        <taxon>Halobacillus</taxon>
    </lineage>
</organism>
<keyword evidence="10" id="KW-1185">Reference proteome</keyword>
<accession>A0A1I2K2T9</accession>
<evidence type="ECO:0000313" key="10">
    <source>
        <dbReference type="Proteomes" id="UP000198897"/>
    </source>
</evidence>
<dbReference type="UniPathway" id="UPA00193"/>
<dbReference type="PROSITE" id="PS00722">
    <property type="entry name" value="FTHFS_2"/>
    <property type="match status" value="1"/>
</dbReference>
<keyword evidence="3 8" id="KW-0436">Ligase</keyword>
<keyword evidence="4 8" id="KW-0547">Nucleotide-binding</keyword>
<evidence type="ECO:0000313" key="9">
    <source>
        <dbReference type="EMBL" id="SFF61174.1"/>
    </source>
</evidence>
<dbReference type="Pfam" id="PF01268">
    <property type="entry name" value="FTHFS"/>
    <property type="match status" value="1"/>
</dbReference>
<evidence type="ECO:0000256" key="5">
    <source>
        <dbReference type="ARBA" id="ARBA00022840"/>
    </source>
</evidence>
<dbReference type="EC" id="6.3.4.3" evidence="8"/>
<dbReference type="Gene3D" id="3.10.410.10">
    <property type="entry name" value="Formyltetrahydrofolate synthetase, domain 3"/>
    <property type="match status" value="1"/>
</dbReference>